<accession>A0A016S9G8</accession>
<name>A0A016S9G8_9BILA</name>
<evidence type="ECO:0000313" key="2">
    <source>
        <dbReference type="Proteomes" id="UP000024635"/>
    </source>
</evidence>
<dbReference type="AlphaFoldDB" id="A0A016S9G8"/>
<protein>
    <submittedName>
        <fullName evidence="1">Uncharacterized protein</fullName>
    </submittedName>
</protein>
<dbReference type="EMBL" id="JARK01001601">
    <property type="protein sequence ID" value="EYB87328.1"/>
    <property type="molecule type" value="Genomic_DNA"/>
</dbReference>
<keyword evidence="2" id="KW-1185">Reference proteome</keyword>
<gene>
    <name evidence="1" type="primary">Acey_s0265.g662</name>
    <name evidence="1" type="ORF">Y032_0265g662</name>
</gene>
<organism evidence="1 2">
    <name type="scientific">Ancylostoma ceylanicum</name>
    <dbReference type="NCBI Taxonomy" id="53326"/>
    <lineage>
        <taxon>Eukaryota</taxon>
        <taxon>Metazoa</taxon>
        <taxon>Ecdysozoa</taxon>
        <taxon>Nematoda</taxon>
        <taxon>Chromadorea</taxon>
        <taxon>Rhabditida</taxon>
        <taxon>Rhabditina</taxon>
        <taxon>Rhabditomorpha</taxon>
        <taxon>Strongyloidea</taxon>
        <taxon>Ancylostomatidae</taxon>
        <taxon>Ancylostomatinae</taxon>
        <taxon>Ancylostoma</taxon>
    </lineage>
</organism>
<proteinExistence type="predicted"/>
<reference evidence="2" key="1">
    <citation type="journal article" date="2015" name="Nat. Genet.">
        <title>The genome and transcriptome of the zoonotic hookworm Ancylostoma ceylanicum identify infection-specific gene families.</title>
        <authorList>
            <person name="Schwarz E.M."/>
            <person name="Hu Y."/>
            <person name="Antoshechkin I."/>
            <person name="Miller M.M."/>
            <person name="Sternberg P.W."/>
            <person name="Aroian R.V."/>
        </authorList>
    </citation>
    <scope>NUCLEOTIDE SEQUENCE</scope>
    <source>
        <strain evidence="2">HY135</strain>
    </source>
</reference>
<comment type="caution">
    <text evidence="1">The sequence shown here is derived from an EMBL/GenBank/DDBJ whole genome shotgun (WGS) entry which is preliminary data.</text>
</comment>
<dbReference type="Proteomes" id="UP000024635">
    <property type="component" value="Unassembled WGS sequence"/>
</dbReference>
<evidence type="ECO:0000313" key="1">
    <source>
        <dbReference type="EMBL" id="EYB87328.1"/>
    </source>
</evidence>
<sequence>MKHNESAIEEIRIVEMIRIDCHVDRLECCQTELIAGTLENVPTMSPYCHVALHEESGLVHGSVVKTDPNADLSGYYKVASGPKQTPYIITGTMMGSSQKSAGKRSRIYLNLKEEKESDEVCCPDAETMLSFVEEDDWFDESVKPIANEYVLGLFNAGEKECQRDMKAWHGPEQIIGIEIATCDW</sequence>